<proteinExistence type="predicted"/>
<dbReference type="SUPFAM" id="SSF52777">
    <property type="entry name" value="CoA-dependent acyltransferases"/>
    <property type="match status" value="2"/>
</dbReference>
<organism evidence="2 3">
    <name type="scientific">Catellatospora bangladeshensis</name>
    <dbReference type="NCBI Taxonomy" id="310355"/>
    <lineage>
        <taxon>Bacteria</taxon>
        <taxon>Bacillati</taxon>
        <taxon>Actinomycetota</taxon>
        <taxon>Actinomycetes</taxon>
        <taxon>Micromonosporales</taxon>
        <taxon>Micromonosporaceae</taxon>
        <taxon>Catellatospora</taxon>
    </lineage>
</organism>
<protein>
    <recommendedName>
        <fullName evidence="1">Condensation domain-containing protein</fullName>
    </recommendedName>
</protein>
<sequence>MDDRVVLPHFSGDVQASSRIMVPFEGEGEGVEELSWGQMELWGGMRRRGTWMPVGYALPVAPGTTVAEVVAELRFALGRYQPMRTRLRFESDGRTRQVVSRRGEVALEVVDVRDDGDPAQVAELVRRRFWDSAYDFVNEWPVRAAVVRHRGLVVHRVMVMCHLVTDGFGALVMWRELSERGSDPGSAGVSLTAMQPMQQARWQRSPAGRRQCAAALRYWERVLRSMPVGLLADGGAAQRPRHWSARLTSRAMYEALIVLAARMRSDTSPLLLGVFVTAWARATGKDAVVTRVVVNNRFRPGLGESVSQVAQTGLCAVDLAGLSLDDALSRVRRRAMAAYKHAYYDPEQMEELVERVGRERGEELDLGCFYSDRRLLDRDPSVGVRVPVEREVLAALPQTTFRWESKGDEPSERLFVFINPADGVVDISVFGDTEYVSPARMEACVRGMEAVAVAAAFEPTAAALPGVSAEA</sequence>
<dbReference type="Gene3D" id="3.30.559.10">
    <property type="entry name" value="Chloramphenicol acetyltransferase-like domain"/>
    <property type="match status" value="1"/>
</dbReference>
<evidence type="ECO:0000313" key="3">
    <source>
        <dbReference type="Proteomes" id="UP000601223"/>
    </source>
</evidence>
<dbReference type="Pfam" id="PF00668">
    <property type="entry name" value="Condensation"/>
    <property type="match status" value="1"/>
</dbReference>
<comment type="caution">
    <text evidence="2">The sequence shown here is derived from an EMBL/GenBank/DDBJ whole genome shotgun (WGS) entry which is preliminary data.</text>
</comment>
<dbReference type="Proteomes" id="UP000601223">
    <property type="component" value="Unassembled WGS sequence"/>
</dbReference>
<dbReference type="InterPro" id="IPR001242">
    <property type="entry name" value="Condensation_dom"/>
</dbReference>
<keyword evidence="3" id="KW-1185">Reference proteome</keyword>
<reference evidence="2 3" key="1">
    <citation type="submission" date="2021-01" db="EMBL/GenBank/DDBJ databases">
        <title>Whole genome shotgun sequence of Catellatospora bangladeshensis NBRC 107357.</title>
        <authorList>
            <person name="Komaki H."/>
            <person name="Tamura T."/>
        </authorList>
    </citation>
    <scope>NUCLEOTIDE SEQUENCE [LARGE SCALE GENOMIC DNA]</scope>
    <source>
        <strain evidence="2 3">NBRC 107357</strain>
    </source>
</reference>
<evidence type="ECO:0000259" key="1">
    <source>
        <dbReference type="Pfam" id="PF00668"/>
    </source>
</evidence>
<dbReference type="AlphaFoldDB" id="A0A8J3NH10"/>
<dbReference type="GO" id="GO:0003824">
    <property type="term" value="F:catalytic activity"/>
    <property type="evidence" value="ECO:0007669"/>
    <property type="project" value="InterPro"/>
</dbReference>
<feature type="domain" description="Condensation" evidence="1">
    <location>
        <begin position="78"/>
        <end position="355"/>
    </location>
</feature>
<evidence type="ECO:0000313" key="2">
    <source>
        <dbReference type="EMBL" id="GIF80905.1"/>
    </source>
</evidence>
<gene>
    <name evidence="2" type="ORF">Cba03nite_22540</name>
</gene>
<accession>A0A8J3NH10</accession>
<dbReference type="GO" id="GO:0008610">
    <property type="term" value="P:lipid biosynthetic process"/>
    <property type="evidence" value="ECO:0007669"/>
    <property type="project" value="UniProtKB-ARBA"/>
</dbReference>
<dbReference type="InterPro" id="IPR023213">
    <property type="entry name" value="CAT-like_dom_sf"/>
</dbReference>
<dbReference type="Gene3D" id="3.30.559.30">
    <property type="entry name" value="Nonribosomal peptide synthetase, condensation domain"/>
    <property type="match status" value="1"/>
</dbReference>
<name>A0A8J3NH10_9ACTN</name>
<dbReference type="EMBL" id="BONF01000011">
    <property type="protein sequence ID" value="GIF80905.1"/>
    <property type="molecule type" value="Genomic_DNA"/>
</dbReference>